<dbReference type="VEuPathDB" id="FungiDB:PABG_12034"/>
<evidence type="ECO:0000313" key="1">
    <source>
        <dbReference type="EMBL" id="ODH26570.1"/>
    </source>
</evidence>
<dbReference type="AlphaFoldDB" id="A0A1D2JCR9"/>
<gene>
    <name evidence="1" type="ORF">ACO22_04531</name>
</gene>
<organism evidence="1 2">
    <name type="scientific">Paracoccidioides brasiliensis</name>
    <dbReference type="NCBI Taxonomy" id="121759"/>
    <lineage>
        <taxon>Eukaryota</taxon>
        <taxon>Fungi</taxon>
        <taxon>Dikarya</taxon>
        <taxon>Ascomycota</taxon>
        <taxon>Pezizomycotina</taxon>
        <taxon>Eurotiomycetes</taxon>
        <taxon>Eurotiomycetidae</taxon>
        <taxon>Onygenales</taxon>
        <taxon>Ajellomycetaceae</taxon>
        <taxon>Paracoccidioides</taxon>
    </lineage>
</organism>
<evidence type="ECO:0000313" key="2">
    <source>
        <dbReference type="Proteomes" id="UP000242814"/>
    </source>
</evidence>
<dbReference type="EMBL" id="LZYO01000182">
    <property type="protein sequence ID" value="ODH26570.1"/>
    <property type="molecule type" value="Genomic_DNA"/>
</dbReference>
<dbReference type="Proteomes" id="UP000242814">
    <property type="component" value="Unassembled WGS sequence"/>
</dbReference>
<name>A0A1D2JCR9_PARBR</name>
<sequence>MLYLHGSANALNLRPHHIKNIRVAETDDVNHFRQIRVMDVSENLVEDYLPTDYDHDEAQLELDLLFGVQIEDNTLDIYHQPPSQSDQSLESLLHHLNGQNIAGMRSPY</sequence>
<proteinExistence type="predicted"/>
<dbReference type="VEuPathDB" id="FungiDB:PADG_11942"/>
<reference evidence="1 2" key="1">
    <citation type="submission" date="2016-06" db="EMBL/GenBank/DDBJ databases">
        <authorList>
            <person name="Kjaerup R.B."/>
            <person name="Dalgaard T.S."/>
            <person name="Juul-Madsen H.R."/>
        </authorList>
    </citation>
    <scope>NUCLEOTIDE SEQUENCE [LARGE SCALE GENOMIC DNA]</scope>
    <source>
        <strain evidence="1 2">Pb300</strain>
    </source>
</reference>
<feature type="non-terminal residue" evidence="1">
    <location>
        <position position="108"/>
    </location>
</feature>
<protein>
    <submittedName>
        <fullName evidence="1">Uncharacterized protein</fullName>
    </submittedName>
</protein>
<comment type="caution">
    <text evidence="1">The sequence shown here is derived from an EMBL/GenBank/DDBJ whole genome shotgun (WGS) entry which is preliminary data.</text>
</comment>
<accession>A0A1D2JCR9</accession>